<dbReference type="SUPFAM" id="SSF53649">
    <property type="entry name" value="Alkaline phosphatase-like"/>
    <property type="match status" value="1"/>
</dbReference>
<dbReference type="Proteomes" id="UP000807370">
    <property type="component" value="Unassembled WGS sequence"/>
</dbReference>
<proteinExistence type="predicted"/>
<sequence>MALARQPSPGRSRSATSQLNESFTIMFERPHRNRVLIVLFDGLRPDLVKPSLTPNLVRLQRRGAVLARQRTVYPSETRIALTSLVTGATPDRHGIVGNSYLDQQSPIPRFIDTSDARMIEDLDAASGGHLLGVPSLGEILAANGRTFAVLASNSAGATRLLNHKARKFGQVTLSGHFPCIATSAEMLREVETLLGPTPAPPPTGTPDLASQAFLTSAFLDVIWPRLRPDVAILSFSEPDISSHDCGTGAPKTLEAISFVDRQFGRVLDWWEAEGLSQGVHLIAASDHGHVTVHAQADLIETLEAAGLRCGPTPAAGIDAIVIPGQVGAIYLAVPSENVIRRAVGAMIERPWCGPVFTAGGTVDGIAPGSFARHLVFADHARSADILFSFRSDDRLDPFGLNGRTWSADGPVGFGVHGGLHAKEMSSVGILAGPLIKGGFASQIPSSICDFAPTVLSLLGLSRSATMTGRPLAEVFIHNGEDLPGTVEKIYETSSGTYRQYLRRVQVGEAVYLDAADVVARPSNLT</sequence>
<evidence type="ECO:0000313" key="2">
    <source>
        <dbReference type="Proteomes" id="UP000807370"/>
    </source>
</evidence>
<name>A0ABS0PV46_9BRAD</name>
<dbReference type="Pfam" id="PF01663">
    <property type="entry name" value="Phosphodiest"/>
    <property type="match status" value="1"/>
</dbReference>
<comment type="caution">
    <text evidence="1">The sequence shown here is derived from an EMBL/GenBank/DDBJ whole genome shotgun (WGS) entry which is preliminary data.</text>
</comment>
<dbReference type="InterPro" id="IPR002591">
    <property type="entry name" value="Phosphodiest/P_Trfase"/>
</dbReference>
<dbReference type="EMBL" id="JACCHP010000016">
    <property type="protein sequence ID" value="MBH5400729.1"/>
    <property type="molecule type" value="Genomic_DNA"/>
</dbReference>
<reference evidence="1 2" key="1">
    <citation type="submission" date="2020-07" db="EMBL/GenBank/DDBJ databases">
        <title>Bradyrhizobium diversity isolated from nodules of indigenous legumes of Western Australia.</title>
        <authorList>
            <person name="Klepa M.S."/>
        </authorList>
    </citation>
    <scope>NUCLEOTIDE SEQUENCE [LARGE SCALE GENOMIC DNA]</scope>
    <source>
        <strain evidence="1 2">CNPSo 4010</strain>
    </source>
</reference>
<accession>A0ABS0PV46</accession>
<organism evidence="1 2">
    <name type="scientific">Bradyrhizobium agreste</name>
    <dbReference type="NCBI Taxonomy" id="2751811"/>
    <lineage>
        <taxon>Bacteria</taxon>
        <taxon>Pseudomonadati</taxon>
        <taxon>Pseudomonadota</taxon>
        <taxon>Alphaproteobacteria</taxon>
        <taxon>Hyphomicrobiales</taxon>
        <taxon>Nitrobacteraceae</taxon>
        <taxon>Bradyrhizobium</taxon>
    </lineage>
</organism>
<dbReference type="Gene3D" id="3.40.720.10">
    <property type="entry name" value="Alkaline Phosphatase, subunit A"/>
    <property type="match status" value="2"/>
</dbReference>
<dbReference type="InterPro" id="IPR017850">
    <property type="entry name" value="Alkaline_phosphatase_core_sf"/>
</dbReference>
<dbReference type="PANTHER" id="PTHR10151">
    <property type="entry name" value="ECTONUCLEOTIDE PYROPHOSPHATASE/PHOSPHODIESTERASE"/>
    <property type="match status" value="1"/>
</dbReference>
<keyword evidence="2" id="KW-1185">Reference proteome</keyword>
<gene>
    <name evidence="1" type="ORF">HZZ13_23520</name>
</gene>
<protein>
    <submittedName>
        <fullName evidence="1">Alkaline phosphatase family protein</fullName>
    </submittedName>
</protein>
<dbReference type="PANTHER" id="PTHR10151:SF120">
    <property type="entry name" value="BIS(5'-ADENOSYL)-TRIPHOSPHATASE"/>
    <property type="match status" value="1"/>
</dbReference>
<evidence type="ECO:0000313" key="1">
    <source>
        <dbReference type="EMBL" id="MBH5400729.1"/>
    </source>
</evidence>